<dbReference type="Proteomes" id="UP000783686">
    <property type="component" value="Unassembled WGS sequence"/>
</dbReference>
<evidence type="ECO:0000313" key="1">
    <source>
        <dbReference type="EMBL" id="CAD5223703.1"/>
    </source>
</evidence>
<comment type="caution">
    <text evidence="1">The sequence shown here is derived from an EMBL/GenBank/DDBJ whole genome shotgun (WGS) entry which is preliminary data.</text>
</comment>
<dbReference type="EMBL" id="CAJFDH010000005">
    <property type="protein sequence ID" value="CAD5223703.1"/>
    <property type="molecule type" value="Genomic_DNA"/>
</dbReference>
<proteinExistence type="predicted"/>
<dbReference type="OrthoDB" id="10506260at2759"/>
<sequence>MKGQSNPTVTPLLRIDYMIERAREASSSLNQRMLYLQDARLHLDRYIVVHKRTSQNEYDISLIEAKLSKAIEEAQTGKFN</sequence>
<organism evidence="1 2">
    <name type="scientific">Bursaphelenchus okinawaensis</name>
    <dbReference type="NCBI Taxonomy" id="465554"/>
    <lineage>
        <taxon>Eukaryota</taxon>
        <taxon>Metazoa</taxon>
        <taxon>Ecdysozoa</taxon>
        <taxon>Nematoda</taxon>
        <taxon>Chromadorea</taxon>
        <taxon>Rhabditida</taxon>
        <taxon>Tylenchina</taxon>
        <taxon>Tylenchomorpha</taxon>
        <taxon>Aphelenchoidea</taxon>
        <taxon>Aphelenchoididae</taxon>
        <taxon>Bursaphelenchus</taxon>
    </lineage>
</organism>
<keyword evidence="2" id="KW-1185">Reference proteome</keyword>
<dbReference type="EMBL" id="CAJFCW020000005">
    <property type="protein sequence ID" value="CAG9118534.1"/>
    <property type="molecule type" value="Genomic_DNA"/>
</dbReference>
<dbReference type="AlphaFoldDB" id="A0A811L975"/>
<gene>
    <name evidence="1" type="ORF">BOKJ2_LOCUS10473</name>
</gene>
<reference evidence="1" key="1">
    <citation type="submission" date="2020-09" db="EMBL/GenBank/DDBJ databases">
        <authorList>
            <person name="Kikuchi T."/>
        </authorList>
    </citation>
    <scope>NUCLEOTIDE SEQUENCE</scope>
    <source>
        <strain evidence="1">SH1</strain>
    </source>
</reference>
<evidence type="ECO:0000313" key="2">
    <source>
        <dbReference type="Proteomes" id="UP000614601"/>
    </source>
</evidence>
<name>A0A811L975_9BILA</name>
<accession>A0A811L975</accession>
<dbReference type="Proteomes" id="UP000614601">
    <property type="component" value="Unassembled WGS sequence"/>
</dbReference>
<protein>
    <submittedName>
        <fullName evidence="1">Uncharacterized protein</fullName>
    </submittedName>
</protein>